<evidence type="ECO:0000256" key="6">
    <source>
        <dbReference type="ARBA" id="ARBA00023015"/>
    </source>
</evidence>
<keyword evidence="6" id="KW-0805">Transcription regulation</keyword>
<organism evidence="14 15">
    <name type="scientific">Agromyces marinus</name>
    <dbReference type="NCBI Taxonomy" id="1389020"/>
    <lineage>
        <taxon>Bacteria</taxon>
        <taxon>Bacillati</taxon>
        <taxon>Actinomycetota</taxon>
        <taxon>Actinomycetes</taxon>
        <taxon>Micrococcales</taxon>
        <taxon>Microbacteriaceae</taxon>
        <taxon>Agromyces</taxon>
    </lineage>
</organism>
<feature type="region of interest" description="Disordered" evidence="11">
    <location>
        <begin position="87"/>
        <end position="116"/>
    </location>
</feature>
<evidence type="ECO:0000256" key="1">
    <source>
        <dbReference type="ARBA" id="ARBA00004167"/>
    </source>
</evidence>
<comment type="subcellular location">
    <subcellularLocation>
        <location evidence="2">Cell membrane</location>
    </subcellularLocation>
    <subcellularLocation>
        <location evidence="1">Membrane</location>
        <topology evidence="1">Single-pass membrane protein</topology>
    </subcellularLocation>
</comment>
<keyword evidence="4 12" id="KW-0812">Transmembrane</keyword>
<keyword evidence="7 12" id="KW-0472">Membrane</keyword>
<evidence type="ECO:0000256" key="3">
    <source>
        <dbReference type="ARBA" id="ARBA00022475"/>
    </source>
</evidence>
<name>A0ABN6YI43_9MICO</name>
<feature type="domain" description="Anti-sigma K factor RskA C-terminal" evidence="13">
    <location>
        <begin position="134"/>
        <end position="268"/>
    </location>
</feature>
<evidence type="ECO:0000256" key="11">
    <source>
        <dbReference type="SAM" id="MobiDB-lite"/>
    </source>
</evidence>
<proteinExistence type="predicted"/>
<evidence type="ECO:0000256" key="7">
    <source>
        <dbReference type="ARBA" id="ARBA00023136"/>
    </source>
</evidence>
<feature type="transmembrane region" description="Helical" evidence="12">
    <location>
        <begin position="132"/>
        <end position="153"/>
    </location>
</feature>
<evidence type="ECO:0000259" key="13">
    <source>
        <dbReference type="Pfam" id="PF10099"/>
    </source>
</evidence>
<evidence type="ECO:0000256" key="4">
    <source>
        <dbReference type="ARBA" id="ARBA00022692"/>
    </source>
</evidence>
<dbReference type="RefSeq" id="WP_234659604.1">
    <property type="nucleotide sequence ID" value="NZ_AP027734.1"/>
</dbReference>
<dbReference type="EMBL" id="AP027734">
    <property type="protein sequence ID" value="BDZ55666.1"/>
    <property type="molecule type" value="Genomic_DNA"/>
</dbReference>
<keyword evidence="8" id="KW-0804">Transcription</keyword>
<protein>
    <recommendedName>
        <fullName evidence="10">Regulator of SigK</fullName>
    </recommendedName>
    <alternativeName>
        <fullName evidence="9">Sigma-K anti-sigma factor RskA</fullName>
    </alternativeName>
</protein>
<keyword evidence="5 12" id="KW-1133">Transmembrane helix</keyword>
<dbReference type="Gene3D" id="1.10.10.1320">
    <property type="entry name" value="Anti-sigma factor, zinc-finger domain"/>
    <property type="match status" value="1"/>
</dbReference>
<evidence type="ECO:0000313" key="15">
    <source>
        <dbReference type="Proteomes" id="UP001321477"/>
    </source>
</evidence>
<evidence type="ECO:0000256" key="10">
    <source>
        <dbReference type="ARBA" id="ARBA00030803"/>
    </source>
</evidence>
<evidence type="ECO:0000256" key="2">
    <source>
        <dbReference type="ARBA" id="ARBA00004236"/>
    </source>
</evidence>
<evidence type="ECO:0000313" key="14">
    <source>
        <dbReference type="EMBL" id="BDZ55666.1"/>
    </source>
</evidence>
<dbReference type="Proteomes" id="UP001321477">
    <property type="component" value="Chromosome"/>
</dbReference>
<accession>A0ABN6YI43</accession>
<evidence type="ECO:0000256" key="5">
    <source>
        <dbReference type="ARBA" id="ARBA00022989"/>
    </source>
</evidence>
<keyword evidence="15" id="KW-1185">Reference proteome</keyword>
<dbReference type="InterPro" id="IPR018764">
    <property type="entry name" value="RskA_C"/>
</dbReference>
<dbReference type="Pfam" id="PF10099">
    <property type="entry name" value="RskA_C"/>
    <property type="match status" value="1"/>
</dbReference>
<reference evidence="15" key="1">
    <citation type="journal article" date="2019" name="Int. J. Syst. Evol. Microbiol.">
        <title>The Global Catalogue of Microorganisms (GCM) 10K type strain sequencing project: providing services to taxonomists for standard genome sequencing and annotation.</title>
        <authorList>
            <consortium name="The Broad Institute Genomics Platform"/>
            <consortium name="The Broad Institute Genome Sequencing Center for Infectious Disease"/>
            <person name="Wu L."/>
            <person name="Ma J."/>
        </authorList>
    </citation>
    <scope>NUCLEOTIDE SEQUENCE [LARGE SCALE GENOMIC DNA]</scope>
    <source>
        <strain evidence="15">NBRC 109019</strain>
    </source>
</reference>
<dbReference type="PANTHER" id="PTHR37461">
    <property type="entry name" value="ANTI-SIGMA-K FACTOR RSKA"/>
    <property type="match status" value="1"/>
</dbReference>
<keyword evidence="3" id="KW-1003">Cell membrane</keyword>
<sequence>MTGSEDAAAMPDDLDALLAAYALDAVSDDERAVVEAALAEDPALRARVRDHRAAAAALAASVEPVDPSPGLRSSVMGRLDEVEQVSAEPIARDEQVGASGERMPQAEAPAAPGPGPAERAAHAAWFRRPAPILAAVAASLVLIAGAVVGLNWFGPAGWGAQRDVQAIASASDANETTAASADGGDVTLVWSEDLARAAVRTSDLPAVGADSTYELWYIDDSGAVSAGTFDPEDGAAFVVLDGALRPGVLVGITVEPAGGSEAPTTEPIVVFET</sequence>
<evidence type="ECO:0000256" key="8">
    <source>
        <dbReference type="ARBA" id="ARBA00023163"/>
    </source>
</evidence>
<feature type="compositionally biased region" description="Low complexity" evidence="11">
    <location>
        <begin position="105"/>
        <end position="116"/>
    </location>
</feature>
<evidence type="ECO:0000256" key="9">
    <source>
        <dbReference type="ARBA" id="ARBA00029829"/>
    </source>
</evidence>
<evidence type="ECO:0000256" key="12">
    <source>
        <dbReference type="SAM" id="Phobius"/>
    </source>
</evidence>
<dbReference type="InterPro" id="IPR051474">
    <property type="entry name" value="Anti-sigma-K/W_factor"/>
</dbReference>
<dbReference type="PANTHER" id="PTHR37461:SF1">
    <property type="entry name" value="ANTI-SIGMA-K FACTOR RSKA"/>
    <property type="match status" value="1"/>
</dbReference>
<dbReference type="InterPro" id="IPR041916">
    <property type="entry name" value="Anti_sigma_zinc_sf"/>
</dbReference>
<gene>
    <name evidence="14" type="ORF">GCM10025870_27390</name>
</gene>